<dbReference type="Proteomes" id="UP001279642">
    <property type="component" value="Unassembled WGS sequence"/>
</dbReference>
<keyword evidence="4" id="KW-1185">Reference proteome</keyword>
<evidence type="ECO:0000313" key="4">
    <source>
        <dbReference type="Proteomes" id="UP001279642"/>
    </source>
</evidence>
<dbReference type="InterPro" id="IPR052932">
    <property type="entry name" value="OprB_Porin"/>
</dbReference>
<dbReference type="PANTHER" id="PTHR37944:SF1">
    <property type="entry name" value="PORIN B"/>
    <property type="match status" value="1"/>
</dbReference>
<dbReference type="InterPro" id="IPR038673">
    <property type="entry name" value="OprB_sf"/>
</dbReference>
<dbReference type="InterPro" id="IPR007049">
    <property type="entry name" value="Carb-sel_porin_OprB"/>
</dbReference>
<proteinExistence type="inferred from homology"/>
<protein>
    <submittedName>
        <fullName evidence="3">Carbohydrate porin</fullName>
    </submittedName>
</protein>
<gene>
    <name evidence="3" type="ORF">SMD27_03515</name>
</gene>
<sequence length="396" mass="44129">MLGDWGGLRTKLRDDGVDLQLGYVSEFASNLRGGDATKWDYTDQWTFGSTFDFDKLFGIHDAKFQVSFTSRNGNNLSKNANLGTLQEVQEVYGRGQTWRLTQFWYAQDYFDRILDWKIGRLTIGEDFAAFSCDFQNLTFCGSAPGNVVGDYIFTWPVSQWGTRAKLRLGSFGYAQIGFYDENPKYATSEDAITPRFYPDSKGVLIPVEFAWLPVFGNGKLPGSYKFGAWGDTARVPDVVNEDNTVTADNPGVEANHERGRFGGYINFQQQITHTDTGNPKGGLNLFLNAVFTDTRTATTDRQIALGAVYTGPFSFRPDDDVALAVGTTHVNDRVANAEGNEDAERQHSEYVFELYYTVRPIRGLQIRPNAQYILDPGGASHNNDAVVLGLKTSANF</sequence>
<comment type="caution">
    <text evidence="3">The sequence shown here is derived from an EMBL/GenBank/DDBJ whole genome shotgun (WGS) entry which is preliminary data.</text>
</comment>
<organism evidence="3 4">
    <name type="scientific">Dongia soli</name>
    <dbReference type="NCBI Taxonomy" id="600628"/>
    <lineage>
        <taxon>Bacteria</taxon>
        <taxon>Pseudomonadati</taxon>
        <taxon>Pseudomonadota</taxon>
        <taxon>Alphaproteobacteria</taxon>
        <taxon>Rhodospirillales</taxon>
        <taxon>Dongiaceae</taxon>
        <taxon>Dongia</taxon>
    </lineage>
</organism>
<dbReference type="PANTHER" id="PTHR37944">
    <property type="entry name" value="PORIN B"/>
    <property type="match status" value="1"/>
</dbReference>
<evidence type="ECO:0000256" key="2">
    <source>
        <dbReference type="RuleBase" id="RU363072"/>
    </source>
</evidence>
<reference evidence="3 4" key="1">
    <citation type="journal article" date="2016" name="Antonie Van Leeuwenhoek">
        <title>Dongia soli sp. nov., isolated from soil from Dokdo, Korea.</title>
        <authorList>
            <person name="Kim D.U."/>
            <person name="Lee H."/>
            <person name="Kim H."/>
            <person name="Kim S.G."/>
            <person name="Ka J.O."/>
        </authorList>
    </citation>
    <scope>NUCLEOTIDE SEQUENCE [LARGE SCALE GENOMIC DNA]</scope>
    <source>
        <strain evidence="3 4">D78</strain>
    </source>
</reference>
<dbReference type="Pfam" id="PF04966">
    <property type="entry name" value="OprB"/>
    <property type="match status" value="1"/>
</dbReference>
<comment type="similarity">
    <text evidence="1 2">Belongs to the OprB family.</text>
</comment>
<evidence type="ECO:0000313" key="3">
    <source>
        <dbReference type="EMBL" id="MDY0881897.1"/>
    </source>
</evidence>
<dbReference type="Gene3D" id="2.40.160.180">
    <property type="entry name" value="Carbohydrate-selective porin OprB"/>
    <property type="match status" value="1"/>
</dbReference>
<dbReference type="EMBL" id="JAXCLW010000001">
    <property type="protein sequence ID" value="MDY0881897.1"/>
    <property type="molecule type" value="Genomic_DNA"/>
</dbReference>
<name>A0ABU5E6F2_9PROT</name>
<dbReference type="RefSeq" id="WP_320506939.1">
    <property type="nucleotide sequence ID" value="NZ_JAXCLW010000001.1"/>
</dbReference>
<accession>A0ABU5E6F2</accession>
<evidence type="ECO:0000256" key="1">
    <source>
        <dbReference type="ARBA" id="ARBA00008769"/>
    </source>
</evidence>